<dbReference type="HOGENOM" id="CLU_001072_11_2_1"/>
<dbReference type="PROSITE" id="PS50125">
    <property type="entry name" value="GUANYLATE_CYCLASE_2"/>
    <property type="match status" value="1"/>
</dbReference>
<feature type="domain" description="Protein kinase" evidence="16">
    <location>
        <begin position="1"/>
        <end position="268"/>
    </location>
</feature>
<dbReference type="InterPro" id="IPR001054">
    <property type="entry name" value="A/G_cyclase"/>
</dbReference>
<evidence type="ECO:0000256" key="6">
    <source>
        <dbReference type="ARBA" id="ARBA00022989"/>
    </source>
</evidence>
<dbReference type="GO" id="GO:0005886">
    <property type="term" value="C:plasma membrane"/>
    <property type="evidence" value="ECO:0007669"/>
    <property type="project" value="TreeGrafter"/>
</dbReference>
<keyword evidence="15" id="KW-0175">Coiled coil</keyword>
<keyword evidence="10" id="KW-0325">Glycoprotein</keyword>
<dbReference type="PANTHER" id="PTHR11920:SF335">
    <property type="entry name" value="GUANYLATE CYCLASE"/>
    <property type="match status" value="1"/>
</dbReference>
<accession>R7TQW7</accession>
<keyword evidence="7" id="KW-0342">GTP-binding</keyword>
<comment type="similarity">
    <text evidence="13">Belongs to the adenylyl cyclase class-4/guanylyl cyclase family.</text>
</comment>
<evidence type="ECO:0000256" key="1">
    <source>
        <dbReference type="ARBA" id="ARBA00004479"/>
    </source>
</evidence>
<gene>
    <name evidence="18" type="ORF">CAPTEDRAFT_116621</name>
</gene>
<dbReference type="GO" id="GO:0005525">
    <property type="term" value="F:GTP binding"/>
    <property type="evidence" value="ECO:0007669"/>
    <property type="project" value="UniProtKB-KW"/>
</dbReference>
<evidence type="ECO:0000313" key="18">
    <source>
        <dbReference type="EMBL" id="ELT96059.1"/>
    </source>
</evidence>
<dbReference type="PANTHER" id="PTHR11920">
    <property type="entry name" value="GUANYLYL CYCLASE"/>
    <property type="match status" value="1"/>
</dbReference>
<evidence type="ECO:0000256" key="7">
    <source>
        <dbReference type="ARBA" id="ARBA00023134"/>
    </source>
</evidence>
<dbReference type="Pfam" id="PF00211">
    <property type="entry name" value="Guanylate_cyc"/>
    <property type="match status" value="1"/>
</dbReference>
<dbReference type="Pfam" id="PF07714">
    <property type="entry name" value="PK_Tyr_Ser-Thr"/>
    <property type="match status" value="1"/>
</dbReference>
<evidence type="ECO:0000259" key="16">
    <source>
        <dbReference type="PROSITE" id="PS50011"/>
    </source>
</evidence>
<dbReference type="EMBL" id="AMQN01011553">
    <property type="status" value="NOT_ANNOTATED_CDS"/>
    <property type="molecule type" value="Genomic_DNA"/>
</dbReference>
<dbReference type="InterPro" id="IPR011009">
    <property type="entry name" value="Kinase-like_dom_sf"/>
</dbReference>
<dbReference type="InterPro" id="IPR011645">
    <property type="entry name" value="HNOB_dom_associated"/>
</dbReference>
<dbReference type="EC" id="4.6.1.2" evidence="2 14"/>
<evidence type="ECO:0000256" key="4">
    <source>
        <dbReference type="ARBA" id="ARBA00022729"/>
    </source>
</evidence>
<keyword evidence="6" id="KW-1133">Transmembrane helix</keyword>
<dbReference type="InterPro" id="IPR000719">
    <property type="entry name" value="Prot_kinase_dom"/>
</dbReference>
<dbReference type="FunFam" id="3.30.70.1230:FF:000004">
    <property type="entry name" value="Guanylate cyclase"/>
    <property type="match status" value="1"/>
</dbReference>
<sequence>SWGGTLNQAVQTQVFTSVATFQGKMVSVKRVNKPFIYLTKEIIQELNDVQALNCYNLNSFIGACVDPNHICVISNYCTKGSLQDVLENDNIKLDRIFKLSFATDIAQGMAYLHNSPIKFHGRLKSSNVLIDARWTCKVADFGLRGFREGERLAHPLGDPAYFYHQLWIAPEHLRENPATRTGSPKGDVYSFAILLQEIAQRSAPFGDASDMADVIIEKVTAGRSPYCRPLIDPIEVEESLLDLMRICWEEIPAFRPNFSTIRDCLMKMNSGKNTGLVDQMMHMMEKYADHLEELVDARTQQLEEEQKKTEELLARMLPRSVAESLKRGQTVSPESFASVTIFFSDVVGFTALAAESSPMQVVDLLNDLYTCFDRILEAYDVYKVETIGDAYMVASGVPIRNEHKHAGEVSTMALDLMSAMTDFKIRHRPDRPLQIRVGIHTGPVVAGVVGLKMPRFCLFGDTVNFASRMESNSLPMRIHITEQCKKVLEEIGGFLITDRGHVALKGKGDVMTFWLTGKVNFSQSLPAETTADQPLTT</sequence>
<dbReference type="GO" id="GO:0035556">
    <property type="term" value="P:intracellular signal transduction"/>
    <property type="evidence" value="ECO:0007669"/>
    <property type="project" value="InterPro"/>
</dbReference>
<dbReference type="GO" id="GO:0001653">
    <property type="term" value="F:peptide receptor activity"/>
    <property type="evidence" value="ECO:0007669"/>
    <property type="project" value="TreeGrafter"/>
</dbReference>
<evidence type="ECO:0000256" key="14">
    <source>
        <dbReference type="RuleBase" id="RU003431"/>
    </source>
</evidence>
<evidence type="ECO:0000313" key="20">
    <source>
        <dbReference type="Proteomes" id="UP000014760"/>
    </source>
</evidence>
<dbReference type="STRING" id="283909.R7TQW7"/>
<dbReference type="InterPro" id="IPR029787">
    <property type="entry name" value="Nucleotide_cyclase"/>
</dbReference>
<evidence type="ECO:0000256" key="3">
    <source>
        <dbReference type="ARBA" id="ARBA00022692"/>
    </source>
</evidence>
<dbReference type="SUPFAM" id="SSF55073">
    <property type="entry name" value="Nucleotide cyclase"/>
    <property type="match status" value="1"/>
</dbReference>
<organism evidence="18">
    <name type="scientific">Capitella teleta</name>
    <name type="common">Polychaete worm</name>
    <dbReference type="NCBI Taxonomy" id="283909"/>
    <lineage>
        <taxon>Eukaryota</taxon>
        <taxon>Metazoa</taxon>
        <taxon>Spiralia</taxon>
        <taxon>Lophotrochozoa</taxon>
        <taxon>Annelida</taxon>
        <taxon>Polychaeta</taxon>
        <taxon>Sedentaria</taxon>
        <taxon>Scolecida</taxon>
        <taxon>Capitellidae</taxon>
        <taxon>Capitella</taxon>
    </lineage>
</organism>
<evidence type="ECO:0000256" key="9">
    <source>
        <dbReference type="ARBA" id="ARBA00023170"/>
    </source>
</evidence>
<dbReference type="InterPro" id="IPR050401">
    <property type="entry name" value="Cyclic_nucleotide_synthase"/>
</dbReference>
<dbReference type="InterPro" id="IPR001245">
    <property type="entry name" value="Ser-Thr/Tyr_kinase_cat_dom"/>
</dbReference>
<dbReference type="PROSITE" id="PS00452">
    <property type="entry name" value="GUANYLATE_CYCLASE_1"/>
    <property type="match status" value="1"/>
</dbReference>
<keyword evidence="5" id="KW-0547">Nucleotide-binding</keyword>
<comment type="catalytic activity">
    <reaction evidence="14">
        <text>GTP = 3',5'-cyclic GMP + diphosphate</text>
        <dbReference type="Rhea" id="RHEA:13665"/>
        <dbReference type="ChEBI" id="CHEBI:33019"/>
        <dbReference type="ChEBI" id="CHEBI:37565"/>
        <dbReference type="ChEBI" id="CHEBI:57746"/>
        <dbReference type="EC" id="4.6.1.2"/>
    </reaction>
</comment>
<dbReference type="EnsemblMetazoa" id="CapteT116621">
    <property type="protein sequence ID" value="CapteP116621"/>
    <property type="gene ID" value="CapteG116621"/>
</dbReference>
<feature type="coiled-coil region" evidence="15">
    <location>
        <begin position="288"/>
        <end position="315"/>
    </location>
</feature>
<dbReference type="Pfam" id="PF07701">
    <property type="entry name" value="HNOBA"/>
    <property type="match status" value="1"/>
</dbReference>
<keyword evidence="4" id="KW-0732">Signal</keyword>
<evidence type="ECO:0000313" key="19">
    <source>
        <dbReference type="EnsemblMetazoa" id="CapteP116621"/>
    </source>
</evidence>
<dbReference type="Gene3D" id="1.10.510.10">
    <property type="entry name" value="Transferase(Phosphotransferase) domain 1"/>
    <property type="match status" value="1"/>
</dbReference>
<dbReference type="AlphaFoldDB" id="R7TQW7"/>
<keyword evidence="11 13" id="KW-0456">Lyase</keyword>
<keyword evidence="12 14" id="KW-0141">cGMP biosynthesis</keyword>
<dbReference type="SUPFAM" id="SSF56112">
    <property type="entry name" value="Protein kinase-like (PK-like)"/>
    <property type="match status" value="1"/>
</dbReference>
<dbReference type="Gene3D" id="3.30.70.1230">
    <property type="entry name" value="Nucleotide cyclase"/>
    <property type="match status" value="1"/>
</dbReference>
<evidence type="ECO:0000256" key="11">
    <source>
        <dbReference type="ARBA" id="ARBA00023239"/>
    </source>
</evidence>
<evidence type="ECO:0000256" key="12">
    <source>
        <dbReference type="ARBA" id="ARBA00023293"/>
    </source>
</evidence>
<dbReference type="OMA" id="XEMESSG"/>
<dbReference type="GO" id="GO:0004672">
    <property type="term" value="F:protein kinase activity"/>
    <property type="evidence" value="ECO:0007669"/>
    <property type="project" value="InterPro"/>
</dbReference>
<dbReference type="InterPro" id="IPR018297">
    <property type="entry name" value="A/G_cyclase_CS"/>
</dbReference>
<dbReference type="CDD" id="cd07302">
    <property type="entry name" value="CHD"/>
    <property type="match status" value="1"/>
</dbReference>
<reference evidence="19" key="3">
    <citation type="submission" date="2015-06" db="UniProtKB">
        <authorList>
            <consortium name="EnsemblMetazoa"/>
        </authorList>
    </citation>
    <scope>IDENTIFICATION</scope>
</reference>
<dbReference type="GO" id="GO:0004383">
    <property type="term" value="F:guanylate cyclase activity"/>
    <property type="evidence" value="ECO:0007669"/>
    <property type="project" value="UniProtKB-EC"/>
</dbReference>
<name>R7TQW7_CAPTE</name>
<keyword evidence="9" id="KW-0675">Receptor</keyword>
<dbReference type="GO" id="GO:0005524">
    <property type="term" value="F:ATP binding"/>
    <property type="evidence" value="ECO:0007669"/>
    <property type="project" value="InterPro"/>
</dbReference>
<evidence type="ECO:0000256" key="15">
    <source>
        <dbReference type="SAM" id="Coils"/>
    </source>
</evidence>
<feature type="non-terminal residue" evidence="18">
    <location>
        <position position="1"/>
    </location>
</feature>
<dbReference type="EMBL" id="KB308935">
    <property type="protein sequence ID" value="ELT96059.1"/>
    <property type="molecule type" value="Genomic_DNA"/>
</dbReference>
<evidence type="ECO:0000256" key="13">
    <source>
        <dbReference type="RuleBase" id="RU000405"/>
    </source>
</evidence>
<reference evidence="18 20" key="2">
    <citation type="journal article" date="2013" name="Nature">
        <title>Insights into bilaterian evolution from three spiralian genomes.</title>
        <authorList>
            <person name="Simakov O."/>
            <person name="Marletaz F."/>
            <person name="Cho S.J."/>
            <person name="Edsinger-Gonzales E."/>
            <person name="Havlak P."/>
            <person name="Hellsten U."/>
            <person name="Kuo D.H."/>
            <person name="Larsson T."/>
            <person name="Lv J."/>
            <person name="Arendt D."/>
            <person name="Savage R."/>
            <person name="Osoegawa K."/>
            <person name="de Jong P."/>
            <person name="Grimwood J."/>
            <person name="Chapman J.A."/>
            <person name="Shapiro H."/>
            <person name="Aerts A."/>
            <person name="Otillar R.P."/>
            <person name="Terry A.Y."/>
            <person name="Boore J.L."/>
            <person name="Grigoriev I.V."/>
            <person name="Lindberg D.R."/>
            <person name="Seaver E.C."/>
            <person name="Weisblat D.A."/>
            <person name="Putnam N.H."/>
            <person name="Rokhsar D.S."/>
        </authorList>
    </citation>
    <scope>NUCLEOTIDE SEQUENCE</scope>
    <source>
        <strain evidence="18 20">I ESC-2004</strain>
    </source>
</reference>
<protein>
    <recommendedName>
        <fullName evidence="2 14">Guanylate cyclase</fullName>
        <ecNumber evidence="2 14">4.6.1.2</ecNumber>
    </recommendedName>
</protein>
<dbReference type="GO" id="GO:0007168">
    <property type="term" value="P:receptor guanylyl cyclase signaling pathway"/>
    <property type="evidence" value="ECO:0007669"/>
    <property type="project" value="TreeGrafter"/>
</dbReference>
<dbReference type="Proteomes" id="UP000014760">
    <property type="component" value="Unassembled WGS sequence"/>
</dbReference>
<reference evidence="20" key="1">
    <citation type="submission" date="2012-12" db="EMBL/GenBank/DDBJ databases">
        <authorList>
            <person name="Hellsten U."/>
            <person name="Grimwood J."/>
            <person name="Chapman J.A."/>
            <person name="Shapiro H."/>
            <person name="Aerts A."/>
            <person name="Otillar R.P."/>
            <person name="Terry A.Y."/>
            <person name="Boore J.L."/>
            <person name="Simakov O."/>
            <person name="Marletaz F."/>
            <person name="Cho S.-J."/>
            <person name="Edsinger-Gonzales E."/>
            <person name="Havlak P."/>
            <person name="Kuo D.-H."/>
            <person name="Larsson T."/>
            <person name="Lv J."/>
            <person name="Arendt D."/>
            <person name="Savage R."/>
            <person name="Osoegawa K."/>
            <person name="de Jong P."/>
            <person name="Lindberg D.R."/>
            <person name="Seaver E.C."/>
            <person name="Weisblat D.A."/>
            <person name="Putnam N.H."/>
            <person name="Grigoriev I.V."/>
            <person name="Rokhsar D.S."/>
        </authorList>
    </citation>
    <scope>NUCLEOTIDE SEQUENCE</scope>
    <source>
        <strain evidence="20">I ESC-2004</strain>
    </source>
</reference>
<comment type="subcellular location">
    <subcellularLocation>
        <location evidence="1">Membrane</location>
        <topology evidence="1">Single-pass type I membrane protein</topology>
    </subcellularLocation>
</comment>
<feature type="domain" description="Guanylate cyclase" evidence="17">
    <location>
        <begin position="340"/>
        <end position="470"/>
    </location>
</feature>
<evidence type="ECO:0000259" key="17">
    <source>
        <dbReference type="PROSITE" id="PS50125"/>
    </source>
</evidence>
<dbReference type="SMART" id="SM00044">
    <property type="entry name" value="CYCc"/>
    <property type="match status" value="1"/>
</dbReference>
<keyword evidence="3" id="KW-0812">Transmembrane</keyword>
<evidence type="ECO:0000256" key="2">
    <source>
        <dbReference type="ARBA" id="ARBA00012202"/>
    </source>
</evidence>
<evidence type="ECO:0000256" key="8">
    <source>
        <dbReference type="ARBA" id="ARBA00023136"/>
    </source>
</evidence>
<dbReference type="OrthoDB" id="1890790at2759"/>
<proteinExistence type="inferred from homology"/>
<dbReference type="GO" id="GO:0004016">
    <property type="term" value="F:adenylate cyclase activity"/>
    <property type="evidence" value="ECO:0007669"/>
    <property type="project" value="TreeGrafter"/>
</dbReference>
<keyword evidence="8" id="KW-0472">Membrane</keyword>
<dbReference type="PROSITE" id="PS50011">
    <property type="entry name" value="PROTEIN_KINASE_DOM"/>
    <property type="match status" value="1"/>
</dbReference>
<evidence type="ECO:0000256" key="10">
    <source>
        <dbReference type="ARBA" id="ARBA00023180"/>
    </source>
</evidence>
<keyword evidence="20" id="KW-1185">Reference proteome</keyword>
<evidence type="ECO:0000256" key="5">
    <source>
        <dbReference type="ARBA" id="ARBA00022741"/>
    </source>
</evidence>